<evidence type="ECO:0000256" key="1">
    <source>
        <dbReference type="SAM" id="MobiDB-lite"/>
    </source>
</evidence>
<protein>
    <submittedName>
        <fullName evidence="2">Uncharacterized protein</fullName>
    </submittedName>
</protein>
<evidence type="ECO:0000313" key="3">
    <source>
        <dbReference type="Proteomes" id="UP000298663"/>
    </source>
</evidence>
<dbReference type="Proteomes" id="UP000298663">
    <property type="component" value="Unassembled WGS sequence"/>
</dbReference>
<comment type="caution">
    <text evidence="2">The sequence shown here is derived from an EMBL/GenBank/DDBJ whole genome shotgun (WGS) entry which is preliminary data.</text>
</comment>
<dbReference type="AlphaFoldDB" id="A0A4U5M882"/>
<feature type="region of interest" description="Disordered" evidence="1">
    <location>
        <begin position="74"/>
        <end position="93"/>
    </location>
</feature>
<dbReference type="EMBL" id="AZBU02000009">
    <property type="protein sequence ID" value="TKR65151.1"/>
    <property type="molecule type" value="Genomic_DNA"/>
</dbReference>
<name>A0A4U5M882_STECR</name>
<sequence>MPPTIRHSVRLVLQSFPLQSSHRSAFLQSSAPFFDSTAATSYSVSHTINLPPDGKFFAKVIFAISREKRLDLTTCSPSSLNVPPTDPTATGAK</sequence>
<evidence type="ECO:0000313" key="2">
    <source>
        <dbReference type="EMBL" id="TKR65151.1"/>
    </source>
</evidence>
<accession>A0A4U5M882</accession>
<reference evidence="2 3" key="2">
    <citation type="journal article" date="2019" name="G3 (Bethesda)">
        <title>Hybrid Assembly of the Genome of the Entomopathogenic Nematode Steinernema carpocapsae Identifies the X-Chromosome.</title>
        <authorList>
            <person name="Serra L."/>
            <person name="Macchietto M."/>
            <person name="Macias-Munoz A."/>
            <person name="McGill C.J."/>
            <person name="Rodriguez I.M."/>
            <person name="Rodriguez B."/>
            <person name="Murad R."/>
            <person name="Mortazavi A."/>
        </authorList>
    </citation>
    <scope>NUCLEOTIDE SEQUENCE [LARGE SCALE GENOMIC DNA]</scope>
    <source>
        <strain evidence="2 3">ALL</strain>
    </source>
</reference>
<proteinExistence type="predicted"/>
<keyword evidence="3" id="KW-1185">Reference proteome</keyword>
<reference evidence="2 3" key="1">
    <citation type="journal article" date="2015" name="Genome Biol.">
        <title>Comparative genomics of Steinernema reveals deeply conserved gene regulatory networks.</title>
        <authorList>
            <person name="Dillman A.R."/>
            <person name="Macchietto M."/>
            <person name="Porter C.F."/>
            <person name="Rogers A."/>
            <person name="Williams B."/>
            <person name="Antoshechkin I."/>
            <person name="Lee M.M."/>
            <person name="Goodwin Z."/>
            <person name="Lu X."/>
            <person name="Lewis E.E."/>
            <person name="Goodrich-Blair H."/>
            <person name="Stock S.P."/>
            <person name="Adams B.J."/>
            <person name="Sternberg P.W."/>
            <person name="Mortazavi A."/>
        </authorList>
    </citation>
    <scope>NUCLEOTIDE SEQUENCE [LARGE SCALE GENOMIC DNA]</scope>
    <source>
        <strain evidence="2 3">ALL</strain>
    </source>
</reference>
<organism evidence="2 3">
    <name type="scientific">Steinernema carpocapsae</name>
    <name type="common">Entomopathogenic nematode</name>
    <dbReference type="NCBI Taxonomy" id="34508"/>
    <lineage>
        <taxon>Eukaryota</taxon>
        <taxon>Metazoa</taxon>
        <taxon>Ecdysozoa</taxon>
        <taxon>Nematoda</taxon>
        <taxon>Chromadorea</taxon>
        <taxon>Rhabditida</taxon>
        <taxon>Tylenchina</taxon>
        <taxon>Panagrolaimomorpha</taxon>
        <taxon>Strongyloidoidea</taxon>
        <taxon>Steinernematidae</taxon>
        <taxon>Steinernema</taxon>
    </lineage>
</organism>
<gene>
    <name evidence="2" type="ORF">L596_025600</name>
</gene>